<keyword evidence="1" id="KW-0732">Signal</keyword>
<feature type="chain" id="PRO_5037389787" description="PEP-CTERM sorting domain-containing protein" evidence="1">
    <location>
        <begin position="29"/>
        <end position="56"/>
    </location>
</feature>
<dbReference type="Proteomes" id="UP000650485">
    <property type="component" value="Unassembled WGS sequence"/>
</dbReference>
<accession>A0A923NGK9</accession>
<organism evidence="2 3">
    <name type="scientific">Weissella confusa</name>
    <name type="common">Lactobacillus confusus</name>
    <dbReference type="NCBI Taxonomy" id="1583"/>
    <lineage>
        <taxon>Bacteria</taxon>
        <taxon>Bacillati</taxon>
        <taxon>Bacillota</taxon>
        <taxon>Bacilli</taxon>
        <taxon>Lactobacillales</taxon>
        <taxon>Lactobacillaceae</taxon>
        <taxon>Weissella</taxon>
    </lineage>
</organism>
<evidence type="ECO:0000313" key="2">
    <source>
        <dbReference type="EMBL" id="MBC6498388.1"/>
    </source>
</evidence>
<comment type="caution">
    <text evidence="2">The sequence shown here is derived from an EMBL/GenBank/DDBJ whole genome shotgun (WGS) entry which is preliminary data.</text>
</comment>
<name>A0A923NGK9_WEICO</name>
<sequence length="56" mass="5703">MNKLLKTSALLSTALILGSTVAPLTADAAKYKTINWTEGADLGSASLSGASFFVAN</sequence>
<evidence type="ECO:0008006" key="4">
    <source>
        <dbReference type="Google" id="ProtNLM"/>
    </source>
</evidence>
<feature type="signal peptide" evidence="1">
    <location>
        <begin position="1"/>
        <end position="28"/>
    </location>
</feature>
<proteinExistence type="predicted"/>
<dbReference type="AlphaFoldDB" id="A0A923NGK9"/>
<evidence type="ECO:0000256" key="1">
    <source>
        <dbReference type="SAM" id="SignalP"/>
    </source>
</evidence>
<evidence type="ECO:0000313" key="3">
    <source>
        <dbReference type="Proteomes" id="UP000650485"/>
    </source>
</evidence>
<gene>
    <name evidence="2" type="ORF">H7R52_04600</name>
</gene>
<reference evidence="2" key="1">
    <citation type="submission" date="2020-08" db="EMBL/GenBank/DDBJ databases">
        <title>Complete genome sequence of Weissella confusa strain FS54 provides insights into metabolic potential.</title>
        <authorList>
            <person name="Fhoula I."/>
            <person name="Najjari A."/>
            <person name="Lekired A."/>
            <person name="Bessrour-Aouam N."/>
            <person name="Jaballah S."/>
            <person name="Klibi N."/>
            <person name="Ouzari H.-I."/>
        </authorList>
    </citation>
    <scope>NUCLEOTIDE SEQUENCE</scope>
    <source>
        <strain evidence="2">FS54</strain>
    </source>
</reference>
<dbReference type="EMBL" id="JACSZT010000003">
    <property type="protein sequence ID" value="MBC6498388.1"/>
    <property type="molecule type" value="Genomic_DNA"/>
</dbReference>
<protein>
    <recommendedName>
        <fullName evidence="4">PEP-CTERM sorting domain-containing protein</fullName>
    </recommendedName>
</protein>